<comment type="subcellular location">
    <subcellularLocation>
        <location evidence="7">Endomembrane system</location>
        <topology evidence="7">Single-pass type IV membrane protein</topology>
    </subcellularLocation>
</comment>
<evidence type="ECO:0000256" key="9">
    <source>
        <dbReference type="SAM" id="Phobius"/>
    </source>
</evidence>
<keyword evidence="5 9" id="KW-1133">Transmembrane helix</keyword>
<evidence type="ECO:0000313" key="12">
    <source>
        <dbReference type="EMBL" id="CAD9117054.1"/>
    </source>
</evidence>
<evidence type="ECO:0000256" key="8">
    <source>
        <dbReference type="PROSITE-ProRule" id="PRU00290"/>
    </source>
</evidence>
<dbReference type="EMBL" id="HBGF01023145">
    <property type="protein sequence ID" value="CAD9117054.1"/>
    <property type="molecule type" value="Transcribed_RNA"/>
</dbReference>
<feature type="domain" description="V-SNARE coiled-coil homology" evidence="11">
    <location>
        <begin position="121"/>
        <end position="181"/>
    </location>
</feature>
<protein>
    <recommendedName>
        <fullName evidence="13">V-SNARE coiled-coil homology domain-containing protein</fullName>
    </recommendedName>
</protein>
<name>A0A7S1LZ23_NEODS</name>
<feature type="domain" description="Longin" evidence="10">
    <location>
        <begin position="22"/>
        <end position="93"/>
    </location>
</feature>
<dbReference type="PANTHER" id="PTHR21136">
    <property type="entry name" value="SNARE PROTEINS"/>
    <property type="match status" value="1"/>
</dbReference>
<feature type="transmembrane region" description="Helical" evidence="9">
    <location>
        <begin position="183"/>
        <end position="204"/>
    </location>
</feature>
<evidence type="ECO:0000256" key="3">
    <source>
        <dbReference type="ARBA" id="ARBA00022692"/>
    </source>
</evidence>
<gene>
    <name evidence="12" type="ORF">NDES1114_LOCUS15286</name>
</gene>
<dbReference type="Pfam" id="PF13774">
    <property type="entry name" value="Longin"/>
    <property type="match status" value="1"/>
</dbReference>
<dbReference type="Gene3D" id="3.30.450.50">
    <property type="entry name" value="Longin domain"/>
    <property type="match status" value="1"/>
</dbReference>
<evidence type="ECO:0000256" key="6">
    <source>
        <dbReference type="ARBA" id="ARBA00023136"/>
    </source>
</evidence>
<dbReference type="InterPro" id="IPR011012">
    <property type="entry name" value="Longin-like_dom_sf"/>
</dbReference>
<dbReference type="InterPro" id="IPR051097">
    <property type="entry name" value="Synaptobrevin-like_transport"/>
</dbReference>
<dbReference type="AlphaFoldDB" id="A0A7S1LZ23"/>
<organism evidence="12">
    <name type="scientific">Neobodo designis</name>
    <name type="common">Flagellated protozoan</name>
    <name type="synonym">Bodo designis</name>
    <dbReference type="NCBI Taxonomy" id="312471"/>
    <lineage>
        <taxon>Eukaryota</taxon>
        <taxon>Discoba</taxon>
        <taxon>Euglenozoa</taxon>
        <taxon>Kinetoplastea</taxon>
        <taxon>Metakinetoplastina</taxon>
        <taxon>Neobodonida</taxon>
        <taxon>Neobodo</taxon>
    </lineage>
</organism>
<sequence length="221" mass="25169">MTSHGIVFAGIQLPKSDEPHLSQQLGSRALAQHAKGLLKQVPMGKSEKKSYNHNKHMYCLISDAEGVKFLVVTPEDYPRLTSFECLEHMKRAFATYKSDLARLDEEIGRIVAKYSDPNANKVMALKTQVAETRQVMVDNIDRVLERGEKIEDVCAETENLTREAKRFEDQSRKLKYAMWKKKLVWIFAGVVAFLIIAFIVILLACRESDKGAINWDKCKAH</sequence>
<dbReference type="PROSITE" id="PS50892">
    <property type="entry name" value="V_SNARE"/>
    <property type="match status" value="1"/>
</dbReference>
<evidence type="ECO:0008006" key="13">
    <source>
        <dbReference type="Google" id="ProtNLM"/>
    </source>
</evidence>
<evidence type="ECO:0000256" key="5">
    <source>
        <dbReference type="ARBA" id="ARBA00022989"/>
    </source>
</evidence>
<dbReference type="GO" id="GO:0015031">
    <property type="term" value="P:protein transport"/>
    <property type="evidence" value="ECO:0007669"/>
    <property type="project" value="UniProtKB-KW"/>
</dbReference>
<reference evidence="12" key="1">
    <citation type="submission" date="2021-01" db="EMBL/GenBank/DDBJ databases">
        <authorList>
            <person name="Corre E."/>
            <person name="Pelletier E."/>
            <person name="Niang G."/>
            <person name="Scheremetjew M."/>
            <person name="Finn R."/>
            <person name="Kale V."/>
            <person name="Holt S."/>
            <person name="Cochrane G."/>
            <person name="Meng A."/>
            <person name="Brown T."/>
            <person name="Cohen L."/>
        </authorList>
    </citation>
    <scope>NUCLEOTIDE SEQUENCE</scope>
    <source>
        <strain evidence="12">CCAP 1951/1</strain>
    </source>
</reference>
<evidence type="ECO:0000256" key="1">
    <source>
        <dbReference type="ARBA" id="ARBA00008025"/>
    </source>
</evidence>
<accession>A0A7S1LZ23</accession>
<dbReference type="InterPro" id="IPR042855">
    <property type="entry name" value="V_SNARE_CC"/>
</dbReference>
<dbReference type="Gene3D" id="1.20.5.110">
    <property type="match status" value="1"/>
</dbReference>
<keyword evidence="8" id="KW-0175">Coiled coil</keyword>
<keyword evidence="3 9" id="KW-0812">Transmembrane</keyword>
<evidence type="ECO:0000256" key="4">
    <source>
        <dbReference type="ARBA" id="ARBA00022927"/>
    </source>
</evidence>
<dbReference type="SUPFAM" id="SSF58038">
    <property type="entry name" value="SNARE fusion complex"/>
    <property type="match status" value="1"/>
</dbReference>
<evidence type="ECO:0000259" key="10">
    <source>
        <dbReference type="PROSITE" id="PS50859"/>
    </source>
</evidence>
<dbReference type="InterPro" id="IPR010908">
    <property type="entry name" value="Longin_dom"/>
</dbReference>
<dbReference type="SMART" id="SM01270">
    <property type="entry name" value="Longin"/>
    <property type="match status" value="1"/>
</dbReference>
<evidence type="ECO:0000259" key="11">
    <source>
        <dbReference type="PROSITE" id="PS50892"/>
    </source>
</evidence>
<dbReference type="PROSITE" id="PS50859">
    <property type="entry name" value="LONGIN"/>
    <property type="match status" value="1"/>
</dbReference>
<evidence type="ECO:0000256" key="7">
    <source>
        <dbReference type="ARBA" id="ARBA00046280"/>
    </source>
</evidence>
<proteinExistence type="inferred from homology"/>
<keyword evidence="6 9" id="KW-0472">Membrane</keyword>
<dbReference type="GO" id="GO:0016192">
    <property type="term" value="P:vesicle-mediated transport"/>
    <property type="evidence" value="ECO:0007669"/>
    <property type="project" value="InterPro"/>
</dbReference>
<evidence type="ECO:0000256" key="2">
    <source>
        <dbReference type="ARBA" id="ARBA00022448"/>
    </source>
</evidence>
<dbReference type="SUPFAM" id="SSF64356">
    <property type="entry name" value="SNARE-like"/>
    <property type="match status" value="1"/>
</dbReference>
<keyword evidence="4" id="KW-0653">Protein transport</keyword>
<dbReference type="GO" id="GO:0016020">
    <property type="term" value="C:membrane"/>
    <property type="evidence" value="ECO:0007669"/>
    <property type="project" value="InterPro"/>
</dbReference>
<dbReference type="Pfam" id="PF00957">
    <property type="entry name" value="Synaptobrevin"/>
    <property type="match status" value="1"/>
</dbReference>
<dbReference type="GO" id="GO:0012505">
    <property type="term" value="C:endomembrane system"/>
    <property type="evidence" value="ECO:0007669"/>
    <property type="project" value="UniProtKB-SubCell"/>
</dbReference>
<dbReference type="CDD" id="cd15843">
    <property type="entry name" value="R-SNARE"/>
    <property type="match status" value="1"/>
</dbReference>
<keyword evidence="2" id="KW-0813">Transport</keyword>
<dbReference type="GO" id="GO:0005737">
    <property type="term" value="C:cytoplasm"/>
    <property type="evidence" value="ECO:0007669"/>
    <property type="project" value="UniProtKB-ARBA"/>
</dbReference>
<dbReference type="InterPro" id="IPR001388">
    <property type="entry name" value="Synaptobrevin-like"/>
</dbReference>
<comment type="similarity">
    <text evidence="1">Belongs to the synaptobrevin family.</text>
</comment>
<dbReference type="PRINTS" id="PR00219">
    <property type="entry name" value="SYNAPTOBREVN"/>
</dbReference>
<dbReference type="PANTHER" id="PTHR21136:SF168">
    <property type="entry name" value="VESICLE-ASSOCIATED MEMBRANE PROTEIN 9"/>
    <property type="match status" value="1"/>
</dbReference>